<dbReference type="RefSeq" id="WP_215818352.1">
    <property type="nucleotide sequence ID" value="NZ_JAGSOY010000005.1"/>
</dbReference>
<evidence type="ECO:0000313" key="1">
    <source>
        <dbReference type="EMBL" id="MBU2710189.1"/>
    </source>
</evidence>
<protein>
    <submittedName>
        <fullName evidence="1">Uncharacterized protein</fullName>
    </submittedName>
</protein>
<dbReference type="EMBL" id="JAGSOY010000005">
    <property type="protein sequence ID" value="MBU2710189.1"/>
    <property type="molecule type" value="Genomic_DNA"/>
</dbReference>
<proteinExistence type="predicted"/>
<reference evidence="1 2" key="1">
    <citation type="submission" date="2021-04" db="EMBL/GenBank/DDBJ databases">
        <authorList>
            <person name="Pira H."/>
            <person name="Risdian C."/>
            <person name="Wink J."/>
        </authorList>
    </citation>
    <scope>NUCLEOTIDE SEQUENCE [LARGE SCALE GENOMIC DNA]</scope>
    <source>
        <strain evidence="1 2">WH53</strain>
    </source>
</reference>
<name>A0ABS5Z857_9GAMM</name>
<gene>
    <name evidence="1" type="ORF">KCG35_03880</name>
</gene>
<dbReference type="Proteomes" id="UP000690515">
    <property type="component" value="Unassembled WGS sequence"/>
</dbReference>
<organism evidence="1 2">
    <name type="scientific">Zooshikella harenae</name>
    <dbReference type="NCBI Taxonomy" id="2827238"/>
    <lineage>
        <taxon>Bacteria</taxon>
        <taxon>Pseudomonadati</taxon>
        <taxon>Pseudomonadota</taxon>
        <taxon>Gammaproteobacteria</taxon>
        <taxon>Oceanospirillales</taxon>
        <taxon>Zooshikellaceae</taxon>
        <taxon>Zooshikella</taxon>
    </lineage>
</organism>
<sequence>MHLEYKVAVFDETPATQWAGRVGRFFRVIKLNSVAEMQQAASDESVKLIVIFPVESMVTALSMCQHLYENGLTEGTSIVLVAYKKDLEFRMHAYEMGCNDVIHVAMGDTELHARLTKEIYHTIANQQLKKRLSLRQQLTCIDNLPQGVSYDFVQDCFSSENLDQLGQCILTQLESFDIAASVQLRAQFGKKTMEAHGMTKAFETNLLDKLHKEGTWHVFGKRCIFNSERVSLLLKKLPDFSGKEVDVFKQWLSVHVAIVEQKILQLDMGAALQAERAFMNIFIAKVQRFIQKVEDGYQASLREVADLFDNLSSQLGDVVPDKPYPATPEKIDQVWAETNKQLQNVFQQSIYIENEFERLVYKLNSVINGQEYEGRANLLKDIIDTELKHQSN</sequence>
<accession>A0ABS5Z857</accession>
<keyword evidence="2" id="KW-1185">Reference proteome</keyword>
<comment type="caution">
    <text evidence="1">The sequence shown here is derived from an EMBL/GenBank/DDBJ whole genome shotgun (WGS) entry which is preliminary data.</text>
</comment>
<evidence type="ECO:0000313" key="2">
    <source>
        <dbReference type="Proteomes" id="UP000690515"/>
    </source>
</evidence>